<reference evidence="2 3" key="1">
    <citation type="journal article" date="2021" name="Commun. Biol.">
        <title>The genome of Shorea leprosula (Dipterocarpaceae) highlights the ecological relevance of drought in aseasonal tropical rainforests.</title>
        <authorList>
            <person name="Ng K.K.S."/>
            <person name="Kobayashi M.J."/>
            <person name="Fawcett J.A."/>
            <person name="Hatakeyama M."/>
            <person name="Paape T."/>
            <person name="Ng C.H."/>
            <person name="Ang C.C."/>
            <person name="Tnah L.H."/>
            <person name="Lee C.T."/>
            <person name="Nishiyama T."/>
            <person name="Sese J."/>
            <person name="O'Brien M.J."/>
            <person name="Copetti D."/>
            <person name="Mohd Noor M.I."/>
            <person name="Ong R.C."/>
            <person name="Putra M."/>
            <person name="Sireger I.Z."/>
            <person name="Indrioko S."/>
            <person name="Kosugi Y."/>
            <person name="Izuno A."/>
            <person name="Isagi Y."/>
            <person name="Lee S.L."/>
            <person name="Shimizu K.K."/>
        </authorList>
    </citation>
    <scope>NUCLEOTIDE SEQUENCE [LARGE SCALE GENOMIC DNA]</scope>
    <source>
        <strain evidence="2">214</strain>
    </source>
</reference>
<dbReference type="AlphaFoldDB" id="A0AAV5LQ04"/>
<keyword evidence="3" id="KW-1185">Reference proteome</keyword>
<gene>
    <name evidence="2" type="ORF">SLEP1_g47303</name>
</gene>
<comment type="caution">
    <text evidence="2">The sequence shown here is derived from an EMBL/GenBank/DDBJ whole genome shotgun (WGS) entry which is preliminary data.</text>
</comment>
<feature type="compositionally biased region" description="Polar residues" evidence="1">
    <location>
        <begin position="8"/>
        <end position="23"/>
    </location>
</feature>
<sequence>MLDYEAAQTATKVGSENPNSKISSRLKKQSPDSSKQRSSTKKPITGSKISIWPVECKKKLLLEIFGEKKGRDLEEKGEAPVEFTLKLHFLSFAATCAASCGCTYCYFVASFAFYYNLISSTFAA</sequence>
<feature type="region of interest" description="Disordered" evidence="1">
    <location>
        <begin position="1"/>
        <end position="46"/>
    </location>
</feature>
<dbReference type="Proteomes" id="UP001054252">
    <property type="component" value="Unassembled WGS sequence"/>
</dbReference>
<dbReference type="EMBL" id="BPVZ01000135">
    <property type="protein sequence ID" value="GKV39545.1"/>
    <property type="molecule type" value="Genomic_DNA"/>
</dbReference>
<organism evidence="2 3">
    <name type="scientific">Rubroshorea leprosula</name>
    <dbReference type="NCBI Taxonomy" id="152421"/>
    <lineage>
        <taxon>Eukaryota</taxon>
        <taxon>Viridiplantae</taxon>
        <taxon>Streptophyta</taxon>
        <taxon>Embryophyta</taxon>
        <taxon>Tracheophyta</taxon>
        <taxon>Spermatophyta</taxon>
        <taxon>Magnoliopsida</taxon>
        <taxon>eudicotyledons</taxon>
        <taxon>Gunneridae</taxon>
        <taxon>Pentapetalae</taxon>
        <taxon>rosids</taxon>
        <taxon>malvids</taxon>
        <taxon>Malvales</taxon>
        <taxon>Dipterocarpaceae</taxon>
        <taxon>Rubroshorea</taxon>
    </lineage>
</organism>
<evidence type="ECO:0000313" key="2">
    <source>
        <dbReference type="EMBL" id="GKV39545.1"/>
    </source>
</evidence>
<evidence type="ECO:0000256" key="1">
    <source>
        <dbReference type="SAM" id="MobiDB-lite"/>
    </source>
</evidence>
<accession>A0AAV5LQ04</accession>
<name>A0AAV5LQ04_9ROSI</name>
<protein>
    <submittedName>
        <fullName evidence="2">Uncharacterized protein</fullName>
    </submittedName>
</protein>
<proteinExistence type="predicted"/>
<evidence type="ECO:0000313" key="3">
    <source>
        <dbReference type="Proteomes" id="UP001054252"/>
    </source>
</evidence>